<dbReference type="Proteomes" id="UP000790377">
    <property type="component" value="Unassembled WGS sequence"/>
</dbReference>
<dbReference type="EMBL" id="MU267591">
    <property type="protein sequence ID" value="KAH7916390.1"/>
    <property type="molecule type" value="Genomic_DNA"/>
</dbReference>
<accession>A0ACB8ASQ9</accession>
<gene>
    <name evidence="1" type="ORF">BJ138DRAFT_1139626</name>
</gene>
<keyword evidence="2" id="KW-1185">Reference proteome</keyword>
<protein>
    <submittedName>
        <fullName evidence="1">Uncharacterized protein</fullName>
    </submittedName>
</protein>
<reference evidence="1" key="1">
    <citation type="journal article" date="2021" name="New Phytol.">
        <title>Evolutionary innovations through gain and loss of genes in the ectomycorrhizal Boletales.</title>
        <authorList>
            <person name="Wu G."/>
            <person name="Miyauchi S."/>
            <person name="Morin E."/>
            <person name="Kuo A."/>
            <person name="Drula E."/>
            <person name="Varga T."/>
            <person name="Kohler A."/>
            <person name="Feng B."/>
            <person name="Cao Y."/>
            <person name="Lipzen A."/>
            <person name="Daum C."/>
            <person name="Hundley H."/>
            <person name="Pangilinan J."/>
            <person name="Johnson J."/>
            <person name="Barry K."/>
            <person name="LaButti K."/>
            <person name="Ng V."/>
            <person name="Ahrendt S."/>
            <person name="Min B."/>
            <person name="Choi I.G."/>
            <person name="Park H."/>
            <person name="Plett J.M."/>
            <person name="Magnuson J."/>
            <person name="Spatafora J.W."/>
            <person name="Nagy L.G."/>
            <person name="Henrissat B."/>
            <person name="Grigoriev I.V."/>
            <person name="Yang Z.L."/>
            <person name="Xu J."/>
            <person name="Martin F.M."/>
        </authorList>
    </citation>
    <scope>NUCLEOTIDE SEQUENCE</scope>
    <source>
        <strain evidence="1">ATCC 28755</strain>
    </source>
</reference>
<proteinExistence type="predicted"/>
<sequence>MPGGTRPQYHGYRHPFVNGRLYHGVWDSPHTLVDQAMSKLSATLRQEPQWWNRVHDQDARIEWTTKACNHTWTVRTPTDAIQVPLYLHQINYVLDELEGYANLCDTQNNCYPSCFERIWERLLPQEEPLIVRLNRRLSSLRDEKAWRTNSDGTSTVDLIDPFFHALVYTRTYAYDSENPKGLRPEPQPLKFDPENPVAVSKSFSCLPTDFKVSPTGTIKGISYINDLHPRYTSLYDDIENLLGATIPLFEHVLTDLHRENPMRRRIKAPLKLLGEPIPPDFSNDELGWASYESRAREWVMNKPIQLPDVPSAGYTEGLEHRKHLVELRGRALQFIIRVSDTRIEPGKTSYHPGSPWHVEGMKNERIVACAFYYLIAENLADNHINFRMAVTAPQGDIDTIHRIYGLKKGDPCHQYVGSVPIHAGLCIAFPNIYQVQQTPIHLANPSQGGHQRVIQFFLVDPDIPPIISTSRVLPQQLRWMVDLIHSSHRFPLELSENIAKEVDGLLSKEEAEKFRDQMIVNRTAYNMLCELQYFCIPLNEP</sequence>
<organism evidence="1 2">
    <name type="scientific">Hygrophoropsis aurantiaca</name>
    <dbReference type="NCBI Taxonomy" id="72124"/>
    <lineage>
        <taxon>Eukaryota</taxon>
        <taxon>Fungi</taxon>
        <taxon>Dikarya</taxon>
        <taxon>Basidiomycota</taxon>
        <taxon>Agaricomycotina</taxon>
        <taxon>Agaricomycetes</taxon>
        <taxon>Agaricomycetidae</taxon>
        <taxon>Boletales</taxon>
        <taxon>Coniophorineae</taxon>
        <taxon>Hygrophoropsidaceae</taxon>
        <taxon>Hygrophoropsis</taxon>
    </lineage>
</organism>
<name>A0ACB8ASQ9_9AGAM</name>
<evidence type="ECO:0000313" key="2">
    <source>
        <dbReference type="Proteomes" id="UP000790377"/>
    </source>
</evidence>
<comment type="caution">
    <text evidence="1">The sequence shown here is derived from an EMBL/GenBank/DDBJ whole genome shotgun (WGS) entry which is preliminary data.</text>
</comment>
<evidence type="ECO:0000313" key="1">
    <source>
        <dbReference type="EMBL" id="KAH7916390.1"/>
    </source>
</evidence>